<reference evidence="2 3" key="1">
    <citation type="submission" date="2009-08" db="EMBL/GenBank/DDBJ databases">
        <authorList>
            <person name="Qin X."/>
            <person name="Bachman B."/>
            <person name="Battles P."/>
            <person name="Bell A."/>
            <person name="Bess C."/>
            <person name="Bickham C."/>
            <person name="Chaboub L."/>
            <person name="Chen D."/>
            <person name="Coyle M."/>
            <person name="Deiros D.R."/>
            <person name="Dinh H."/>
            <person name="Forbes L."/>
            <person name="Fowler G."/>
            <person name="Francisco L."/>
            <person name="Fu Q."/>
            <person name="Gubbala S."/>
            <person name="Hale W."/>
            <person name="Han Y."/>
            <person name="Hemphill L."/>
            <person name="Highlander S.K."/>
            <person name="Hirani K."/>
            <person name="Hogues M."/>
            <person name="Jackson L."/>
            <person name="Jakkamsetti A."/>
            <person name="Javaid M."/>
            <person name="Jiang H."/>
            <person name="Korchina V."/>
            <person name="Kovar C."/>
            <person name="Lara F."/>
            <person name="Lee S."/>
            <person name="Mata R."/>
            <person name="Mathew T."/>
            <person name="Moen C."/>
            <person name="Morales K."/>
            <person name="Munidasa M."/>
            <person name="Nazareth L."/>
            <person name="Ngo R."/>
            <person name="Nguyen L."/>
            <person name="Okwuonu G."/>
            <person name="Ongeri F."/>
            <person name="Patil S."/>
            <person name="Petrosino J."/>
            <person name="Pham C."/>
            <person name="Pham P."/>
            <person name="Pu L.-L."/>
            <person name="Puazo M."/>
            <person name="Raj R."/>
            <person name="Reid J."/>
            <person name="Rouhana J."/>
            <person name="Saada N."/>
            <person name="Shang Y."/>
            <person name="Simmons D."/>
            <person name="Thornton R."/>
            <person name="Warren J."/>
            <person name="Weissenberger G."/>
            <person name="Zhang J."/>
            <person name="Zhang L."/>
            <person name="Zhou C."/>
            <person name="Zhu D."/>
            <person name="Muzny D."/>
            <person name="Worley K."/>
            <person name="Gibbs R."/>
        </authorList>
    </citation>
    <scope>NUCLEOTIDE SEQUENCE [LARGE SCALE GENOMIC DNA]</scope>
    <source>
        <strain evidence="3">ATCC 15826 / DSM 8339 / NCTC 10426 / 6573</strain>
    </source>
</reference>
<dbReference type="Proteomes" id="UP000004870">
    <property type="component" value="Unassembled WGS sequence"/>
</dbReference>
<dbReference type="HOGENOM" id="CLU_020884_0_2_6"/>
<dbReference type="AlphaFoldDB" id="C8NC39"/>
<accession>C8NC39</accession>
<dbReference type="SUPFAM" id="SSF56281">
    <property type="entry name" value="Metallo-hydrolase/oxidoreductase"/>
    <property type="match status" value="1"/>
</dbReference>
<dbReference type="PANTHER" id="PTHR15032:SF4">
    <property type="entry name" value="N-ACYL-PHOSPHATIDYLETHANOLAMINE-HYDROLYZING PHOSPHOLIPASE D"/>
    <property type="match status" value="1"/>
</dbReference>
<evidence type="ECO:0000259" key="1">
    <source>
        <dbReference type="Pfam" id="PF12706"/>
    </source>
</evidence>
<dbReference type="PANTHER" id="PTHR15032">
    <property type="entry name" value="N-ACYL-PHOSPHATIDYLETHANOLAMINE-HYDROLYZING PHOSPHOLIPASE D"/>
    <property type="match status" value="1"/>
</dbReference>
<dbReference type="InterPro" id="IPR001279">
    <property type="entry name" value="Metallo-B-lactamas"/>
</dbReference>
<dbReference type="STRING" id="2718.CHUV0807_0973"/>
<name>C8NC39_CARH6</name>
<dbReference type="EMBL" id="ACKY01000113">
    <property type="protein sequence ID" value="EEV87801.1"/>
    <property type="molecule type" value="Genomic_DNA"/>
</dbReference>
<sequence length="355" mass="40128">MLLLIVGFAYVRFNPVLGGKPDAESLKRIQASPHFNGEIFENLEPTEIATDSARNSNLATFLASFFFPPAGKLPAEPLPSKKLAIEKLQDGAIAWFGHSTVLFQTSGKRFLLDPVFYRASPLPFGGNPFAQKQPTLPADFPPLDAVLISHDHYDHLDYRAIQELKDKTGHFYVPLGVKAHLQRWGIADAKITEMDWYETAALGDVNIMLVPARYFSGRNFNNRFTTLWGSWVVKSPGFSLFFNGDSGHDKHFAEIGERFGPFDVVLMENGAYNSSWAQIHMQSEQSVQAALDVRARMVLPIHWAKYDLALHEWREPIERFMAAAKNKPLQVATPHLGEVFDYRAPPQRDWWKTAK</sequence>
<dbReference type="InterPro" id="IPR024884">
    <property type="entry name" value="NAPE-PLD"/>
</dbReference>
<dbReference type="Pfam" id="PF12706">
    <property type="entry name" value="Lactamase_B_2"/>
    <property type="match status" value="1"/>
</dbReference>
<organism evidence="2 3">
    <name type="scientific">Cardiobacterium hominis (strain ATCC 15826 / DSM 8339 / NCTC 10426 / 6573)</name>
    <dbReference type="NCBI Taxonomy" id="638300"/>
    <lineage>
        <taxon>Bacteria</taxon>
        <taxon>Pseudomonadati</taxon>
        <taxon>Pseudomonadota</taxon>
        <taxon>Gammaproteobacteria</taxon>
        <taxon>Cardiobacteriales</taxon>
        <taxon>Cardiobacteriaceae</taxon>
        <taxon>Cardiobacterium</taxon>
    </lineage>
</organism>
<gene>
    <name evidence="2" type="ORF">HMPREF0198_2067</name>
</gene>
<dbReference type="InterPro" id="IPR036866">
    <property type="entry name" value="RibonucZ/Hydroxyglut_hydro"/>
</dbReference>
<feature type="domain" description="Metallo-beta-lactamase" evidence="1">
    <location>
        <begin position="109"/>
        <end position="303"/>
    </location>
</feature>
<dbReference type="GeneID" id="84790046"/>
<evidence type="ECO:0000313" key="3">
    <source>
        <dbReference type="Proteomes" id="UP000004870"/>
    </source>
</evidence>
<keyword evidence="3" id="KW-1185">Reference proteome</keyword>
<evidence type="ECO:0000313" key="2">
    <source>
        <dbReference type="EMBL" id="EEV87801.1"/>
    </source>
</evidence>
<dbReference type="Gene3D" id="3.60.15.10">
    <property type="entry name" value="Ribonuclease Z/Hydroxyacylglutathione hydrolase-like"/>
    <property type="match status" value="1"/>
</dbReference>
<proteinExistence type="predicted"/>
<dbReference type="RefSeq" id="WP_004142253.1">
    <property type="nucleotide sequence ID" value="NZ_GG694027.1"/>
</dbReference>
<protein>
    <recommendedName>
        <fullName evidence="1">Metallo-beta-lactamase domain-containing protein</fullName>
    </recommendedName>
</protein>
<dbReference type="GO" id="GO:0005737">
    <property type="term" value="C:cytoplasm"/>
    <property type="evidence" value="ECO:0007669"/>
    <property type="project" value="TreeGrafter"/>
</dbReference>
<dbReference type="GO" id="GO:0070290">
    <property type="term" value="F:N-acylphosphatidylethanolamine-specific phospholipase D activity"/>
    <property type="evidence" value="ECO:0007669"/>
    <property type="project" value="InterPro"/>
</dbReference>
<dbReference type="PIRSF" id="PIRSF038896">
    <property type="entry name" value="NAPE-PLD"/>
    <property type="match status" value="1"/>
</dbReference>
<dbReference type="GO" id="GO:0008270">
    <property type="term" value="F:zinc ion binding"/>
    <property type="evidence" value="ECO:0007669"/>
    <property type="project" value="InterPro"/>
</dbReference>
<comment type="caution">
    <text evidence="2">The sequence shown here is derived from an EMBL/GenBank/DDBJ whole genome shotgun (WGS) entry which is preliminary data.</text>
</comment>